<name>A0AAV9WE93_9PEZI</name>
<keyword evidence="3" id="KW-1185">Reference proteome</keyword>
<dbReference type="PANTHER" id="PTHR37475">
    <property type="entry name" value="ZYGOTE-SPECIFIC CLASS V COPY B GENE PROTEIN"/>
    <property type="match status" value="1"/>
</dbReference>
<feature type="signal peptide" evidence="1">
    <location>
        <begin position="1"/>
        <end position="18"/>
    </location>
</feature>
<feature type="chain" id="PRO_5043732074" description="Zygote-specific protein" evidence="1">
    <location>
        <begin position="19"/>
        <end position="78"/>
    </location>
</feature>
<evidence type="ECO:0008006" key="4">
    <source>
        <dbReference type="Google" id="ProtNLM"/>
    </source>
</evidence>
<evidence type="ECO:0000313" key="2">
    <source>
        <dbReference type="EMBL" id="KAK6506654.1"/>
    </source>
</evidence>
<dbReference type="PANTHER" id="PTHR37475:SF1">
    <property type="entry name" value="ZYGOTE-SPECIFIC PROTEIN"/>
    <property type="match status" value="1"/>
</dbReference>
<reference evidence="2 3" key="1">
    <citation type="submission" date="2023-08" db="EMBL/GenBank/DDBJ databases">
        <authorList>
            <person name="Palmer J.M."/>
        </authorList>
    </citation>
    <scope>NUCLEOTIDE SEQUENCE [LARGE SCALE GENOMIC DNA]</scope>
    <source>
        <strain evidence="2 3">TWF481</strain>
    </source>
</reference>
<organism evidence="2 3">
    <name type="scientific">Arthrobotrys musiformis</name>
    <dbReference type="NCBI Taxonomy" id="47236"/>
    <lineage>
        <taxon>Eukaryota</taxon>
        <taxon>Fungi</taxon>
        <taxon>Dikarya</taxon>
        <taxon>Ascomycota</taxon>
        <taxon>Pezizomycotina</taxon>
        <taxon>Orbiliomycetes</taxon>
        <taxon>Orbiliales</taxon>
        <taxon>Orbiliaceae</taxon>
        <taxon>Arthrobotrys</taxon>
    </lineage>
</organism>
<sequence length="78" mass="7355">MKVSSILTVGALISAASAGPVAYGICQAGCATVVMACYGAAGFVWGATLAAAAPPTIIACNSAYGSCQAACIAAGQPA</sequence>
<dbReference type="Proteomes" id="UP001370758">
    <property type="component" value="Unassembled WGS sequence"/>
</dbReference>
<accession>A0AAV9WE93</accession>
<gene>
    <name evidence="2" type="ORF">TWF481_005113</name>
</gene>
<keyword evidence="1" id="KW-0732">Signal</keyword>
<evidence type="ECO:0000256" key="1">
    <source>
        <dbReference type="SAM" id="SignalP"/>
    </source>
</evidence>
<evidence type="ECO:0000313" key="3">
    <source>
        <dbReference type="Proteomes" id="UP001370758"/>
    </source>
</evidence>
<dbReference type="AlphaFoldDB" id="A0AAV9WE93"/>
<protein>
    <recommendedName>
        <fullName evidence="4">Zygote-specific protein</fullName>
    </recommendedName>
</protein>
<proteinExistence type="predicted"/>
<comment type="caution">
    <text evidence="2">The sequence shown here is derived from an EMBL/GenBank/DDBJ whole genome shotgun (WGS) entry which is preliminary data.</text>
</comment>
<dbReference type="EMBL" id="JAVHJL010000003">
    <property type="protein sequence ID" value="KAK6506654.1"/>
    <property type="molecule type" value="Genomic_DNA"/>
</dbReference>